<evidence type="ECO:0000313" key="2">
    <source>
        <dbReference type="Proteomes" id="UP001234178"/>
    </source>
</evidence>
<comment type="caution">
    <text evidence="1">The sequence shown here is derived from an EMBL/GenBank/DDBJ whole genome shotgun (WGS) entry which is preliminary data.</text>
</comment>
<evidence type="ECO:0000313" key="1">
    <source>
        <dbReference type="EMBL" id="KAK4002382.1"/>
    </source>
</evidence>
<organism evidence="1 2">
    <name type="scientific">Daphnia magna</name>
    <dbReference type="NCBI Taxonomy" id="35525"/>
    <lineage>
        <taxon>Eukaryota</taxon>
        <taxon>Metazoa</taxon>
        <taxon>Ecdysozoa</taxon>
        <taxon>Arthropoda</taxon>
        <taxon>Crustacea</taxon>
        <taxon>Branchiopoda</taxon>
        <taxon>Diplostraca</taxon>
        <taxon>Cladocera</taxon>
        <taxon>Anomopoda</taxon>
        <taxon>Daphniidae</taxon>
        <taxon>Daphnia</taxon>
    </lineage>
</organism>
<dbReference type="Proteomes" id="UP001234178">
    <property type="component" value="Unassembled WGS sequence"/>
</dbReference>
<reference evidence="1 2" key="1">
    <citation type="journal article" date="2023" name="Nucleic Acids Res.">
        <title>The hologenome of Daphnia magna reveals possible DNA methylation and microbiome-mediated evolution of the host genome.</title>
        <authorList>
            <person name="Chaturvedi A."/>
            <person name="Li X."/>
            <person name="Dhandapani V."/>
            <person name="Marshall H."/>
            <person name="Kissane S."/>
            <person name="Cuenca-Cambronero M."/>
            <person name="Asole G."/>
            <person name="Calvet F."/>
            <person name="Ruiz-Romero M."/>
            <person name="Marangio P."/>
            <person name="Guigo R."/>
            <person name="Rago D."/>
            <person name="Mirbahai L."/>
            <person name="Eastwood N."/>
            <person name="Colbourne J.K."/>
            <person name="Zhou J."/>
            <person name="Mallon E."/>
            <person name="Orsini L."/>
        </authorList>
    </citation>
    <scope>NUCLEOTIDE SEQUENCE [LARGE SCALE GENOMIC DNA]</scope>
    <source>
        <strain evidence="1">LRV0_1</strain>
    </source>
</reference>
<sequence length="113" mass="13022">MKFEVVSSESQLKKIKNKAFVTIRIAFAKSVSKYRVQSELGNFIANFWVVVFKSWNSPRTKSHSRKNGTDKLHSREIFNGQASRNKIAIQITIKGSNLFVREIKVSTFRVDEL</sequence>
<gene>
    <name evidence="1" type="ORF">OUZ56_004213</name>
</gene>
<name>A0ABQ9YP81_9CRUS</name>
<keyword evidence="2" id="KW-1185">Reference proteome</keyword>
<dbReference type="EMBL" id="JAOYFB010000001">
    <property type="protein sequence ID" value="KAK4002382.1"/>
    <property type="molecule type" value="Genomic_DNA"/>
</dbReference>
<proteinExistence type="predicted"/>
<protein>
    <submittedName>
        <fullName evidence="1">Uncharacterized protein</fullName>
    </submittedName>
</protein>
<accession>A0ABQ9YP81</accession>